<proteinExistence type="predicted"/>
<comment type="caution">
    <text evidence="1">The sequence shown here is derived from an EMBL/GenBank/DDBJ whole genome shotgun (WGS) entry which is preliminary data.</text>
</comment>
<dbReference type="Proteomes" id="UP000796880">
    <property type="component" value="Unassembled WGS sequence"/>
</dbReference>
<reference evidence="1" key="1">
    <citation type="submission" date="2020-03" db="EMBL/GenBank/DDBJ databases">
        <title>A high-quality chromosome-level genome assembly of a woody plant with both climbing and erect habits, Rhamnella rubrinervis.</title>
        <authorList>
            <person name="Lu Z."/>
            <person name="Yang Y."/>
            <person name="Zhu X."/>
            <person name="Sun Y."/>
        </authorList>
    </citation>
    <scope>NUCLEOTIDE SEQUENCE</scope>
    <source>
        <strain evidence="1">BYM</strain>
        <tissue evidence="1">Leaf</tissue>
    </source>
</reference>
<dbReference type="EMBL" id="VOIH02000007">
    <property type="protein sequence ID" value="KAF3442577.1"/>
    <property type="molecule type" value="Genomic_DNA"/>
</dbReference>
<accession>A0A8K0GYV7</accession>
<name>A0A8K0GYV7_9ROSA</name>
<organism evidence="1 2">
    <name type="scientific">Rhamnella rubrinervis</name>
    <dbReference type="NCBI Taxonomy" id="2594499"/>
    <lineage>
        <taxon>Eukaryota</taxon>
        <taxon>Viridiplantae</taxon>
        <taxon>Streptophyta</taxon>
        <taxon>Embryophyta</taxon>
        <taxon>Tracheophyta</taxon>
        <taxon>Spermatophyta</taxon>
        <taxon>Magnoliopsida</taxon>
        <taxon>eudicotyledons</taxon>
        <taxon>Gunneridae</taxon>
        <taxon>Pentapetalae</taxon>
        <taxon>rosids</taxon>
        <taxon>fabids</taxon>
        <taxon>Rosales</taxon>
        <taxon>Rhamnaceae</taxon>
        <taxon>rhamnoid group</taxon>
        <taxon>Rhamneae</taxon>
        <taxon>Rhamnella</taxon>
    </lineage>
</organism>
<keyword evidence="2" id="KW-1185">Reference proteome</keyword>
<gene>
    <name evidence="1" type="ORF">FNV43_RR16493</name>
</gene>
<evidence type="ECO:0000313" key="1">
    <source>
        <dbReference type="EMBL" id="KAF3442577.1"/>
    </source>
</evidence>
<sequence length="94" mass="10998">MDEVQHFEGYCREDRDLIQCVISQLDLVQEIADAFQEETLESYDIVSEALLLMKSRFVRQYVTISELLEKSRVQEVEIQRLKSAGERMSKIALL</sequence>
<dbReference type="AlphaFoldDB" id="A0A8K0GYV7"/>
<protein>
    <submittedName>
        <fullName evidence="1">Uncharacterized protein</fullName>
    </submittedName>
</protein>
<evidence type="ECO:0000313" key="2">
    <source>
        <dbReference type="Proteomes" id="UP000796880"/>
    </source>
</evidence>